<organism evidence="2 3">
    <name type="scientific">Mycena sanguinolenta</name>
    <dbReference type="NCBI Taxonomy" id="230812"/>
    <lineage>
        <taxon>Eukaryota</taxon>
        <taxon>Fungi</taxon>
        <taxon>Dikarya</taxon>
        <taxon>Basidiomycota</taxon>
        <taxon>Agaricomycotina</taxon>
        <taxon>Agaricomycetes</taxon>
        <taxon>Agaricomycetidae</taxon>
        <taxon>Agaricales</taxon>
        <taxon>Marasmiineae</taxon>
        <taxon>Mycenaceae</taxon>
        <taxon>Mycena</taxon>
    </lineage>
</organism>
<dbReference type="OrthoDB" id="3060672at2759"/>
<sequence>MECGCWVDLGPLTLLCCDLRRRRTRAHPLADHNTSPHPSRSHPPWASRMGSNTVMYAPPPPMLAGSEYPATNAADFAPPPYVKKEPNSKPVYAPPPGPLPSISSPYSPLPGPPPAAHVRTSSHRQTLSGDFTNAGDFSGGFRPPPT</sequence>
<evidence type="ECO:0000256" key="1">
    <source>
        <dbReference type="SAM" id="MobiDB-lite"/>
    </source>
</evidence>
<gene>
    <name evidence="2" type="ORF">MSAN_01589800</name>
</gene>
<feature type="region of interest" description="Disordered" evidence="1">
    <location>
        <begin position="28"/>
        <end position="47"/>
    </location>
</feature>
<proteinExistence type="predicted"/>
<accession>A0A8H6Y062</accession>
<reference evidence="2" key="1">
    <citation type="submission" date="2020-05" db="EMBL/GenBank/DDBJ databases">
        <title>Mycena genomes resolve the evolution of fungal bioluminescence.</title>
        <authorList>
            <person name="Tsai I.J."/>
        </authorList>
    </citation>
    <scope>NUCLEOTIDE SEQUENCE</scope>
    <source>
        <strain evidence="2">160909Yilan</strain>
    </source>
</reference>
<comment type="caution">
    <text evidence="2">The sequence shown here is derived from an EMBL/GenBank/DDBJ whole genome shotgun (WGS) entry which is preliminary data.</text>
</comment>
<protein>
    <submittedName>
        <fullName evidence="2">Uncharacterized protein</fullName>
    </submittedName>
</protein>
<dbReference type="Proteomes" id="UP000623467">
    <property type="component" value="Unassembled WGS sequence"/>
</dbReference>
<feature type="region of interest" description="Disordered" evidence="1">
    <location>
        <begin position="66"/>
        <end position="146"/>
    </location>
</feature>
<keyword evidence="3" id="KW-1185">Reference proteome</keyword>
<evidence type="ECO:0000313" key="2">
    <source>
        <dbReference type="EMBL" id="KAF7351573.1"/>
    </source>
</evidence>
<dbReference type="EMBL" id="JACAZH010000013">
    <property type="protein sequence ID" value="KAF7351573.1"/>
    <property type="molecule type" value="Genomic_DNA"/>
</dbReference>
<dbReference type="AlphaFoldDB" id="A0A8H6Y062"/>
<name>A0A8H6Y062_9AGAR</name>
<evidence type="ECO:0000313" key="3">
    <source>
        <dbReference type="Proteomes" id="UP000623467"/>
    </source>
</evidence>